<evidence type="ECO:0000256" key="16">
    <source>
        <dbReference type="ARBA" id="ARBA00048040"/>
    </source>
</evidence>
<dbReference type="GO" id="GO:0061024">
    <property type="term" value="P:membrane organization"/>
    <property type="evidence" value="ECO:0007669"/>
    <property type="project" value="UniProtKB-ARBA"/>
</dbReference>
<keyword evidence="10" id="KW-0809">Transit peptide</keyword>
<evidence type="ECO:0000256" key="6">
    <source>
        <dbReference type="ARBA" id="ARBA00022741"/>
    </source>
</evidence>
<keyword evidence="6 17" id="KW-0547">Nucleotide-binding</keyword>
<dbReference type="SUPFAM" id="SSF52540">
    <property type="entry name" value="P-loop containing nucleoside triphosphate hydrolases"/>
    <property type="match status" value="1"/>
</dbReference>
<evidence type="ECO:0000256" key="11">
    <source>
        <dbReference type="ARBA" id="ARBA00022989"/>
    </source>
</evidence>
<evidence type="ECO:0000256" key="4">
    <source>
        <dbReference type="ARBA" id="ARBA00022692"/>
    </source>
</evidence>
<dbReference type="InterPro" id="IPR001401">
    <property type="entry name" value="Dynamin_GTPase"/>
</dbReference>
<dbReference type="PANTHER" id="PTHR11566">
    <property type="entry name" value="DYNAMIN"/>
    <property type="match status" value="1"/>
</dbReference>
<evidence type="ECO:0000259" key="19">
    <source>
        <dbReference type="PROSITE" id="PS51718"/>
    </source>
</evidence>
<comment type="subcellular location">
    <subcellularLocation>
        <location evidence="1">Mitochondrion inner membrane</location>
    </subcellularLocation>
    <subcellularLocation>
        <location evidence="2">Mitochondrion intermembrane space</location>
    </subcellularLocation>
</comment>
<keyword evidence="4" id="KW-0812">Transmembrane</keyword>
<feature type="compositionally biased region" description="Gly residues" evidence="18">
    <location>
        <begin position="181"/>
        <end position="191"/>
    </location>
</feature>
<keyword evidence="15" id="KW-1015">Disulfide bond</keyword>
<comment type="catalytic activity">
    <reaction evidence="16">
        <text>GTP + H2O = GDP + phosphate + H(+)</text>
        <dbReference type="Rhea" id="RHEA:19669"/>
        <dbReference type="ChEBI" id="CHEBI:15377"/>
        <dbReference type="ChEBI" id="CHEBI:15378"/>
        <dbReference type="ChEBI" id="CHEBI:37565"/>
        <dbReference type="ChEBI" id="CHEBI:43474"/>
        <dbReference type="ChEBI" id="CHEBI:58189"/>
        <dbReference type="EC" id="3.6.5.5"/>
    </reaction>
</comment>
<dbReference type="eggNOG" id="KOG0446">
    <property type="taxonomic scope" value="Eukaryota"/>
</dbReference>
<dbReference type="InterPro" id="IPR022812">
    <property type="entry name" value="Dynamin"/>
</dbReference>
<dbReference type="GO" id="GO:0008017">
    <property type="term" value="F:microtubule binding"/>
    <property type="evidence" value="ECO:0007669"/>
    <property type="project" value="TreeGrafter"/>
</dbReference>
<evidence type="ECO:0000256" key="1">
    <source>
        <dbReference type="ARBA" id="ARBA00004273"/>
    </source>
</evidence>
<dbReference type="Gene3D" id="3.40.50.300">
    <property type="entry name" value="P-loop containing nucleotide triphosphate hydrolases"/>
    <property type="match status" value="1"/>
</dbReference>
<dbReference type="GO" id="GO:0005743">
    <property type="term" value="C:mitochondrial inner membrane"/>
    <property type="evidence" value="ECO:0007669"/>
    <property type="project" value="UniProtKB-SubCell"/>
</dbReference>
<dbReference type="GO" id="GO:0031623">
    <property type="term" value="P:receptor internalization"/>
    <property type="evidence" value="ECO:0007669"/>
    <property type="project" value="TreeGrafter"/>
</dbReference>
<evidence type="ECO:0000256" key="14">
    <source>
        <dbReference type="ARBA" id="ARBA00023136"/>
    </source>
</evidence>
<organism evidence="20 21">
    <name type="scientific">Serendipita indica (strain DSM 11827)</name>
    <name type="common">Root endophyte fungus</name>
    <name type="synonym">Piriformospora indica</name>
    <dbReference type="NCBI Taxonomy" id="1109443"/>
    <lineage>
        <taxon>Eukaryota</taxon>
        <taxon>Fungi</taxon>
        <taxon>Dikarya</taxon>
        <taxon>Basidiomycota</taxon>
        <taxon>Agaricomycotina</taxon>
        <taxon>Agaricomycetes</taxon>
        <taxon>Sebacinales</taxon>
        <taxon>Serendipitaceae</taxon>
        <taxon>Serendipita</taxon>
    </lineage>
</organism>
<evidence type="ECO:0000256" key="2">
    <source>
        <dbReference type="ARBA" id="ARBA00004569"/>
    </source>
</evidence>
<evidence type="ECO:0000256" key="15">
    <source>
        <dbReference type="ARBA" id="ARBA00023157"/>
    </source>
</evidence>
<dbReference type="EC" id="3.6.5.5" evidence="3"/>
<accession>G4TU26</accession>
<keyword evidence="14" id="KW-0472">Membrane</keyword>
<proteinExistence type="inferred from homology"/>
<evidence type="ECO:0000256" key="3">
    <source>
        <dbReference type="ARBA" id="ARBA00011980"/>
    </source>
</evidence>
<keyword evidence="7" id="KW-0999">Mitochondrion inner membrane</keyword>
<dbReference type="SMART" id="SM00053">
    <property type="entry name" value="DYNc"/>
    <property type="match status" value="1"/>
</dbReference>
<dbReference type="PROSITE" id="PS51718">
    <property type="entry name" value="G_DYNAMIN_2"/>
    <property type="match status" value="1"/>
</dbReference>
<evidence type="ECO:0000256" key="8">
    <source>
        <dbReference type="ARBA" id="ARBA00022801"/>
    </source>
</evidence>
<dbReference type="PROSITE" id="PS00410">
    <property type="entry name" value="G_DYNAMIN_1"/>
    <property type="match status" value="1"/>
</dbReference>
<dbReference type="GO" id="GO:0005886">
    <property type="term" value="C:plasma membrane"/>
    <property type="evidence" value="ECO:0007669"/>
    <property type="project" value="TreeGrafter"/>
</dbReference>
<name>G4TU26_SERID</name>
<keyword evidence="11" id="KW-1133">Transmembrane helix</keyword>
<dbReference type="OMA" id="GHEVEEY"/>
<evidence type="ECO:0000256" key="12">
    <source>
        <dbReference type="ARBA" id="ARBA00023128"/>
    </source>
</evidence>
<dbReference type="CDD" id="cd08771">
    <property type="entry name" value="DLP_1"/>
    <property type="match status" value="1"/>
</dbReference>
<comment type="caution">
    <text evidence="20">The sequence shown here is derived from an EMBL/GenBank/DDBJ whole genome shotgun (WGS) entry which is preliminary data.</text>
</comment>
<comment type="similarity">
    <text evidence="17">Belongs to the TRAFAC class dynamin-like GTPase superfamily. Dynamin/Fzo/YdjA family.</text>
</comment>
<dbReference type="Pfam" id="PF24550">
    <property type="entry name" value="LIS_MGM1"/>
    <property type="match status" value="1"/>
</dbReference>
<protein>
    <recommendedName>
        <fullName evidence="3">dynamin GTPase</fullName>
        <ecNumber evidence="3">3.6.5.5</ecNumber>
    </recommendedName>
</protein>
<dbReference type="OrthoDB" id="5061070at2759"/>
<keyword evidence="8" id="KW-0378">Hydrolase</keyword>
<dbReference type="GO" id="GO:0003924">
    <property type="term" value="F:GTPase activity"/>
    <property type="evidence" value="ECO:0007669"/>
    <property type="project" value="InterPro"/>
</dbReference>
<feature type="region of interest" description="Disordered" evidence="18">
    <location>
        <begin position="177"/>
        <end position="209"/>
    </location>
</feature>
<dbReference type="EMBL" id="CAFZ01000359">
    <property type="protein sequence ID" value="CCA74819.1"/>
    <property type="molecule type" value="Genomic_DNA"/>
</dbReference>
<evidence type="ECO:0000256" key="5">
    <source>
        <dbReference type="ARBA" id="ARBA00022723"/>
    </source>
</evidence>
<dbReference type="GO" id="GO:0005874">
    <property type="term" value="C:microtubule"/>
    <property type="evidence" value="ECO:0007669"/>
    <property type="project" value="TreeGrafter"/>
</dbReference>
<dbReference type="GO" id="GO:0046872">
    <property type="term" value="F:metal ion binding"/>
    <property type="evidence" value="ECO:0007669"/>
    <property type="project" value="UniProtKB-KW"/>
</dbReference>
<dbReference type="FunFam" id="3.40.50.300:FF:000741">
    <property type="entry name" value="Putative mitochondrial dynamin GTPase"/>
    <property type="match status" value="1"/>
</dbReference>
<dbReference type="FunCoup" id="G4TU26">
    <property type="interactions" value="18"/>
</dbReference>
<dbReference type="InterPro" id="IPR056495">
    <property type="entry name" value="LIS_MGM1"/>
</dbReference>
<gene>
    <name evidence="20" type="ORF">PIIN_08788</name>
</gene>
<dbReference type="PRINTS" id="PR00195">
    <property type="entry name" value="DYNAMIN"/>
</dbReference>
<evidence type="ECO:0000256" key="10">
    <source>
        <dbReference type="ARBA" id="ARBA00022946"/>
    </source>
</evidence>
<evidence type="ECO:0000256" key="17">
    <source>
        <dbReference type="RuleBase" id="RU003932"/>
    </source>
</evidence>
<dbReference type="InterPro" id="IPR045063">
    <property type="entry name" value="Dynamin_N"/>
</dbReference>
<dbReference type="STRING" id="1109443.G4TU26"/>
<keyword evidence="12" id="KW-0496">Mitochondrion</keyword>
<reference evidence="20 21" key="1">
    <citation type="journal article" date="2011" name="PLoS Pathog.">
        <title>Endophytic Life Strategies Decoded by Genome and Transcriptome Analyses of the Mutualistic Root Symbiont Piriformospora indica.</title>
        <authorList>
            <person name="Zuccaro A."/>
            <person name="Lahrmann U."/>
            <person name="Guldener U."/>
            <person name="Langen G."/>
            <person name="Pfiffi S."/>
            <person name="Biedenkopf D."/>
            <person name="Wong P."/>
            <person name="Samans B."/>
            <person name="Grimm C."/>
            <person name="Basiewicz M."/>
            <person name="Murat C."/>
            <person name="Martin F."/>
            <person name="Kogel K.H."/>
        </authorList>
    </citation>
    <scope>NUCLEOTIDE SEQUENCE [LARGE SCALE GENOMIC DNA]</scope>
    <source>
        <strain evidence="20 21">DSM 11827</strain>
    </source>
</reference>
<feature type="compositionally biased region" description="Basic and acidic residues" evidence="18">
    <location>
        <begin position="193"/>
        <end position="209"/>
    </location>
</feature>
<dbReference type="AlphaFoldDB" id="G4TU26"/>
<dbReference type="HOGENOM" id="CLU_008640_0_0_1"/>
<dbReference type="PANTHER" id="PTHR11566:SF212">
    <property type="entry name" value="DYNAMIN"/>
    <property type="match status" value="1"/>
</dbReference>
<dbReference type="InterPro" id="IPR030381">
    <property type="entry name" value="G_DYNAMIN_dom"/>
</dbReference>
<dbReference type="InterPro" id="IPR019762">
    <property type="entry name" value="Dynamin_GTPase_CS"/>
</dbReference>
<evidence type="ECO:0000313" key="20">
    <source>
        <dbReference type="EMBL" id="CCA74819.1"/>
    </source>
</evidence>
<evidence type="ECO:0000256" key="7">
    <source>
        <dbReference type="ARBA" id="ARBA00022792"/>
    </source>
</evidence>
<keyword evidence="9" id="KW-0460">Magnesium</keyword>
<dbReference type="Pfam" id="PF00350">
    <property type="entry name" value="Dynamin_N"/>
    <property type="match status" value="1"/>
</dbReference>
<sequence>MISVAAASARRRVLKQSTAQSNSALQMYTRSYKTMHKPTLLNALRPRMRAPNTPRVWRSVHVRALSYSALPRFVARAFRVPIAGVGVGAGAFGYANYKLDELRRQTSTFLTDVQDTAADIYDSASETLSPFLSTAGSALGSFRKSAKGTIDSAKEGVSSTYDSLAATVQGLEAPEWLKSLGSGGKSGGSDDGSGDKGKSKGDSEPEGDGKGVAVAAAALGTATARSKAAQDNEEEEEEKKPTVDNLPPTDLLSLTKKLISIRTILQSIDQSDTLKLPSIVVIGSQSSGKSSVLEAIVGKEFLPKGNNMVTRRPIELTLVHTPHTEPYGDFPDLNMRHITSFSSIQKILTDLNLSVPAEKCVSDDPIHLHIYSPNVPDLTLIDLPGYIQIANIDQPEELKGRIEALCEKYIKEPNIVLAVCAADVDLANSPALRASRRVDPLGLRTLGVITKMDLVDPGMGAEILRGNRYPLGLGYVGVVTKPADRKRGRRGDDENLTDAVMRREEGFFGANQEHFNPEPTADGKGKSSVMVGTGTLRRRLMEVLEGSMAGSLHTISNAVQLELEEASYQFKVMYNDRRISAESYVAETVDTLKARFNSYAAQFTKPAVRERVKEMLDEKVMGVLEAIYWSDKRLSSGELNALAVGDLKKALALEAASPASSSWFGGKAPEPAKGAGKELPAQRELKDVETYWRYKLEAASGLLTKSGVGRDSTNLVADGLRALIDNIVTTEPMNHHPAYAERIVQLSHGILRQYLTLTSDQVENAIKPFKHDVDVDLREWGIGQEKSVALFEKEIGMLEGRIAEIKGRIGGGRRLRTLMDYVRGREKREEERKREALRTARLRYWKLATLSSIPTDLPLSSYFPREIDSRLIYDLDRTEVQKFARENPAIRRHLDLQDRKDKLEQCMVQLQSLVNLRKDSQSNQGRKQSGLFGGIF</sequence>
<feature type="region of interest" description="Disordered" evidence="18">
    <location>
        <begin position="223"/>
        <end position="248"/>
    </location>
</feature>
<feature type="domain" description="Dynamin-type G" evidence="19">
    <location>
        <begin position="273"/>
        <end position="553"/>
    </location>
</feature>
<keyword evidence="13 17" id="KW-0342">GTP-binding</keyword>
<dbReference type="InterPro" id="IPR027417">
    <property type="entry name" value="P-loop_NTPase"/>
</dbReference>
<evidence type="ECO:0000256" key="18">
    <source>
        <dbReference type="SAM" id="MobiDB-lite"/>
    </source>
</evidence>
<keyword evidence="5" id="KW-0479">Metal-binding</keyword>
<evidence type="ECO:0000313" key="21">
    <source>
        <dbReference type="Proteomes" id="UP000007148"/>
    </source>
</evidence>
<evidence type="ECO:0000256" key="9">
    <source>
        <dbReference type="ARBA" id="ARBA00022842"/>
    </source>
</evidence>
<dbReference type="InParanoid" id="G4TU26"/>
<evidence type="ECO:0000256" key="13">
    <source>
        <dbReference type="ARBA" id="ARBA00023134"/>
    </source>
</evidence>
<dbReference type="GO" id="GO:0005525">
    <property type="term" value="F:GTP binding"/>
    <property type="evidence" value="ECO:0007669"/>
    <property type="project" value="UniProtKB-KW"/>
</dbReference>
<keyword evidence="21" id="KW-1185">Reference proteome</keyword>
<dbReference type="Proteomes" id="UP000007148">
    <property type="component" value="Unassembled WGS sequence"/>
</dbReference>
<dbReference type="GO" id="GO:0005758">
    <property type="term" value="C:mitochondrial intermembrane space"/>
    <property type="evidence" value="ECO:0007669"/>
    <property type="project" value="UniProtKB-SubCell"/>
</dbReference>